<reference evidence="1 2" key="1">
    <citation type="journal article" date="2008" name="Science">
        <title>The Physcomitrella genome reveals evolutionary insights into the conquest of land by plants.</title>
        <authorList>
            <person name="Rensing S."/>
            <person name="Lang D."/>
            <person name="Zimmer A."/>
            <person name="Terry A."/>
            <person name="Salamov A."/>
            <person name="Shapiro H."/>
            <person name="Nishiyama T."/>
            <person name="Perroud P.-F."/>
            <person name="Lindquist E."/>
            <person name="Kamisugi Y."/>
            <person name="Tanahashi T."/>
            <person name="Sakakibara K."/>
            <person name="Fujita T."/>
            <person name="Oishi K."/>
            <person name="Shin-I T."/>
            <person name="Kuroki Y."/>
            <person name="Toyoda A."/>
            <person name="Suzuki Y."/>
            <person name="Hashimoto A."/>
            <person name="Yamaguchi K."/>
            <person name="Sugano A."/>
            <person name="Kohara Y."/>
            <person name="Fujiyama A."/>
            <person name="Anterola A."/>
            <person name="Aoki S."/>
            <person name="Ashton N."/>
            <person name="Barbazuk W.B."/>
            <person name="Barker E."/>
            <person name="Bennetzen J."/>
            <person name="Bezanilla M."/>
            <person name="Blankenship R."/>
            <person name="Cho S.H."/>
            <person name="Dutcher S."/>
            <person name="Estelle M."/>
            <person name="Fawcett J.A."/>
            <person name="Gundlach H."/>
            <person name="Hanada K."/>
            <person name="Heyl A."/>
            <person name="Hicks K.A."/>
            <person name="Hugh J."/>
            <person name="Lohr M."/>
            <person name="Mayer K."/>
            <person name="Melkozernov A."/>
            <person name="Murata T."/>
            <person name="Nelson D."/>
            <person name="Pils B."/>
            <person name="Prigge M."/>
            <person name="Reiss B."/>
            <person name="Renner T."/>
            <person name="Rombauts S."/>
            <person name="Rushton P."/>
            <person name="Sanderfoot A."/>
            <person name="Schween G."/>
            <person name="Shiu S.-H."/>
            <person name="Stueber K."/>
            <person name="Theodoulou F.L."/>
            <person name="Tu H."/>
            <person name="Van de Peer Y."/>
            <person name="Verrier P.J."/>
            <person name="Waters E."/>
            <person name="Wood A."/>
            <person name="Yang L."/>
            <person name="Cove D."/>
            <person name="Cuming A."/>
            <person name="Hasebe M."/>
            <person name="Lucas S."/>
            <person name="Mishler D.B."/>
            <person name="Reski R."/>
            <person name="Grigoriev I."/>
            <person name="Quatrano R.S."/>
            <person name="Boore J.L."/>
        </authorList>
    </citation>
    <scope>NUCLEOTIDE SEQUENCE [LARGE SCALE GENOMIC DNA]</scope>
    <source>
        <strain evidence="1 2">cv. Gransden 2004</strain>
    </source>
</reference>
<name>A0A7I4EC89_PHYPA</name>
<dbReference type="Proteomes" id="UP000006727">
    <property type="component" value="Chromosome 8"/>
</dbReference>
<reference evidence="1" key="3">
    <citation type="submission" date="2020-12" db="UniProtKB">
        <authorList>
            <consortium name="EnsemblPlants"/>
        </authorList>
    </citation>
    <scope>IDENTIFICATION</scope>
</reference>
<dbReference type="Gramene" id="Pp3c8_15710V3.3">
    <property type="protein sequence ID" value="Pp3c8_15710V3.3"/>
    <property type="gene ID" value="Pp3c8_15710"/>
</dbReference>
<evidence type="ECO:0000313" key="1">
    <source>
        <dbReference type="EnsemblPlants" id="Pp3c8_15710V3.3"/>
    </source>
</evidence>
<proteinExistence type="predicted"/>
<dbReference type="EMBL" id="ABEU02000008">
    <property type="status" value="NOT_ANNOTATED_CDS"/>
    <property type="molecule type" value="Genomic_DNA"/>
</dbReference>
<sequence length="43" mass="4509">MVEEISIASVTYSGPPGGYGGQSVCDHTMIAMRIALLLVATLR</sequence>
<accession>A0A7I4EC89</accession>
<protein>
    <submittedName>
        <fullName evidence="1">Uncharacterized protein</fullName>
    </submittedName>
</protein>
<keyword evidence="2" id="KW-1185">Reference proteome</keyword>
<evidence type="ECO:0000313" key="2">
    <source>
        <dbReference type="Proteomes" id="UP000006727"/>
    </source>
</evidence>
<dbReference type="EnsemblPlants" id="Pp3c8_15710V3.3">
    <property type="protein sequence ID" value="Pp3c8_15710V3.3"/>
    <property type="gene ID" value="Pp3c8_15710"/>
</dbReference>
<organism evidence="1 2">
    <name type="scientific">Physcomitrium patens</name>
    <name type="common">Spreading-leaved earth moss</name>
    <name type="synonym">Physcomitrella patens</name>
    <dbReference type="NCBI Taxonomy" id="3218"/>
    <lineage>
        <taxon>Eukaryota</taxon>
        <taxon>Viridiplantae</taxon>
        <taxon>Streptophyta</taxon>
        <taxon>Embryophyta</taxon>
        <taxon>Bryophyta</taxon>
        <taxon>Bryophytina</taxon>
        <taxon>Bryopsida</taxon>
        <taxon>Funariidae</taxon>
        <taxon>Funariales</taxon>
        <taxon>Funariaceae</taxon>
        <taxon>Physcomitrium</taxon>
    </lineage>
</organism>
<reference evidence="1 2" key="2">
    <citation type="journal article" date="2018" name="Plant J.">
        <title>The Physcomitrella patens chromosome-scale assembly reveals moss genome structure and evolution.</title>
        <authorList>
            <person name="Lang D."/>
            <person name="Ullrich K.K."/>
            <person name="Murat F."/>
            <person name="Fuchs J."/>
            <person name="Jenkins J."/>
            <person name="Haas F.B."/>
            <person name="Piednoel M."/>
            <person name="Gundlach H."/>
            <person name="Van Bel M."/>
            <person name="Meyberg R."/>
            <person name="Vives C."/>
            <person name="Morata J."/>
            <person name="Symeonidi A."/>
            <person name="Hiss M."/>
            <person name="Muchero W."/>
            <person name="Kamisugi Y."/>
            <person name="Saleh O."/>
            <person name="Blanc G."/>
            <person name="Decker E.L."/>
            <person name="van Gessel N."/>
            <person name="Grimwood J."/>
            <person name="Hayes R.D."/>
            <person name="Graham S.W."/>
            <person name="Gunter L.E."/>
            <person name="McDaniel S.F."/>
            <person name="Hoernstein S.N.W."/>
            <person name="Larsson A."/>
            <person name="Li F.W."/>
            <person name="Perroud P.F."/>
            <person name="Phillips J."/>
            <person name="Ranjan P."/>
            <person name="Rokshar D.S."/>
            <person name="Rothfels C.J."/>
            <person name="Schneider L."/>
            <person name="Shu S."/>
            <person name="Stevenson D.W."/>
            <person name="Thummler F."/>
            <person name="Tillich M."/>
            <person name="Villarreal Aguilar J.C."/>
            <person name="Widiez T."/>
            <person name="Wong G.K."/>
            <person name="Wymore A."/>
            <person name="Zhang Y."/>
            <person name="Zimmer A.D."/>
            <person name="Quatrano R.S."/>
            <person name="Mayer K.F.X."/>
            <person name="Goodstein D."/>
            <person name="Casacuberta J.M."/>
            <person name="Vandepoele K."/>
            <person name="Reski R."/>
            <person name="Cuming A.C."/>
            <person name="Tuskan G.A."/>
            <person name="Maumus F."/>
            <person name="Salse J."/>
            <person name="Schmutz J."/>
            <person name="Rensing S.A."/>
        </authorList>
    </citation>
    <scope>NUCLEOTIDE SEQUENCE [LARGE SCALE GENOMIC DNA]</scope>
    <source>
        <strain evidence="1 2">cv. Gransden 2004</strain>
    </source>
</reference>
<dbReference type="AlphaFoldDB" id="A0A7I4EC89"/>